<dbReference type="PANTHER" id="PTHR47169">
    <property type="entry name" value="OS01G0541250 PROTEIN"/>
    <property type="match status" value="1"/>
</dbReference>
<evidence type="ECO:0000313" key="1">
    <source>
        <dbReference type="EMBL" id="ETO59229.1"/>
    </source>
</evidence>
<gene>
    <name evidence="1" type="ORF">F444_22400</name>
</gene>
<dbReference type="Gene3D" id="3.30.420.10">
    <property type="entry name" value="Ribonuclease H-like superfamily/Ribonuclease H"/>
    <property type="match status" value="1"/>
</dbReference>
<organism evidence="1 2">
    <name type="scientific">Phytophthora nicotianae P1976</name>
    <dbReference type="NCBI Taxonomy" id="1317066"/>
    <lineage>
        <taxon>Eukaryota</taxon>
        <taxon>Sar</taxon>
        <taxon>Stramenopiles</taxon>
        <taxon>Oomycota</taxon>
        <taxon>Peronosporomycetes</taxon>
        <taxon>Peronosporales</taxon>
        <taxon>Peronosporaceae</taxon>
        <taxon>Phytophthora</taxon>
    </lineage>
</organism>
<dbReference type="GO" id="GO:0003676">
    <property type="term" value="F:nucleic acid binding"/>
    <property type="evidence" value="ECO:0007669"/>
    <property type="project" value="InterPro"/>
</dbReference>
<protein>
    <recommendedName>
        <fullName evidence="3">Transposase</fullName>
    </recommendedName>
</protein>
<accession>A0A080YXW8</accession>
<dbReference type="Proteomes" id="UP000028582">
    <property type="component" value="Unassembled WGS sequence"/>
</dbReference>
<proteinExistence type="predicted"/>
<name>A0A080YXW8_PHYNI</name>
<evidence type="ECO:0008006" key="3">
    <source>
        <dbReference type="Google" id="ProtNLM"/>
    </source>
</evidence>
<reference evidence="1 2" key="1">
    <citation type="submission" date="2013-11" db="EMBL/GenBank/DDBJ databases">
        <title>The Genome Sequence of Phytophthora parasitica P1976.</title>
        <authorList>
            <consortium name="The Broad Institute Genomics Platform"/>
            <person name="Russ C."/>
            <person name="Tyler B."/>
            <person name="Panabieres F."/>
            <person name="Shan W."/>
            <person name="Tripathy S."/>
            <person name="Grunwald N."/>
            <person name="Machado M."/>
            <person name="Johnson C.S."/>
            <person name="Walker B."/>
            <person name="Young S."/>
            <person name="Zeng Q."/>
            <person name="Gargeya S."/>
            <person name="Fitzgerald M."/>
            <person name="Haas B."/>
            <person name="Abouelleil A."/>
            <person name="Allen A.W."/>
            <person name="Alvarado L."/>
            <person name="Arachchi H.M."/>
            <person name="Berlin A.M."/>
            <person name="Chapman S.B."/>
            <person name="Gainer-Dewar J."/>
            <person name="Goldberg J."/>
            <person name="Griggs A."/>
            <person name="Gujja S."/>
            <person name="Hansen M."/>
            <person name="Howarth C."/>
            <person name="Imamovic A."/>
            <person name="Ireland A."/>
            <person name="Larimer J."/>
            <person name="McCowan C."/>
            <person name="Murphy C."/>
            <person name="Pearson M."/>
            <person name="Poon T.W."/>
            <person name="Priest M."/>
            <person name="Roberts A."/>
            <person name="Saif S."/>
            <person name="Shea T."/>
            <person name="Sisk P."/>
            <person name="Sykes S."/>
            <person name="Wortman J."/>
            <person name="Nusbaum C."/>
            <person name="Birren B."/>
        </authorList>
    </citation>
    <scope>NUCLEOTIDE SEQUENCE [LARGE SCALE GENOMIC DNA]</scope>
    <source>
        <strain evidence="1 2">P1976</strain>
    </source>
</reference>
<dbReference type="AlphaFoldDB" id="A0A080YXW8"/>
<sequence length="127" mass="14218">MFLAAVARPRRDLATGAGFDGKLGIWPFVVEQAAIRSSAKRPAGTIETKSVNVSKVTYRQMLIEKLLPAITERWPWAMDESVKIDVQQDNATPHIPTDDWRFLEAVEQCGRSIELVFQPPNSPDLNV</sequence>
<evidence type="ECO:0000313" key="2">
    <source>
        <dbReference type="Proteomes" id="UP000028582"/>
    </source>
</evidence>
<dbReference type="InterPro" id="IPR036397">
    <property type="entry name" value="RNaseH_sf"/>
</dbReference>
<feature type="non-terminal residue" evidence="1">
    <location>
        <position position="127"/>
    </location>
</feature>
<comment type="caution">
    <text evidence="1">The sequence shown here is derived from an EMBL/GenBank/DDBJ whole genome shotgun (WGS) entry which is preliminary data.</text>
</comment>
<dbReference type="EMBL" id="ANJA01004246">
    <property type="protein sequence ID" value="ETO59229.1"/>
    <property type="molecule type" value="Genomic_DNA"/>
</dbReference>
<dbReference type="PANTHER" id="PTHR47169:SF2">
    <property type="entry name" value="OS01G0541250 PROTEIN"/>
    <property type="match status" value="1"/>
</dbReference>